<name>A0A9P7BQC6_RHIOR</name>
<feature type="region of interest" description="Disordered" evidence="2">
    <location>
        <begin position="396"/>
        <end position="415"/>
    </location>
</feature>
<evidence type="ECO:0000256" key="1">
    <source>
        <dbReference type="SAM" id="Coils"/>
    </source>
</evidence>
<feature type="region of interest" description="Disordered" evidence="2">
    <location>
        <begin position="166"/>
        <end position="217"/>
    </location>
</feature>
<feature type="compositionally biased region" description="Acidic residues" evidence="2">
    <location>
        <begin position="175"/>
        <end position="200"/>
    </location>
</feature>
<dbReference type="InterPro" id="IPR036533">
    <property type="entry name" value="BAG_dom_sf"/>
</dbReference>
<keyword evidence="5" id="KW-1185">Reference proteome</keyword>
<dbReference type="InterPro" id="IPR003103">
    <property type="entry name" value="BAG_domain"/>
</dbReference>
<reference evidence="4" key="1">
    <citation type="journal article" date="2020" name="Microb. Genom.">
        <title>Genetic diversity of clinical and environmental Mucorales isolates obtained from an investigation of mucormycosis cases among solid organ transplant recipients.</title>
        <authorList>
            <person name="Nguyen M.H."/>
            <person name="Kaul D."/>
            <person name="Muto C."/>
            <person name="Cheng S.J."/>
            <person name="Richter R.A."/>
            <person name="Bruno V.M."/>
            <person name="Liu G."/>
            <person name="Beyhan S."/>
            <person name="Sundermann A.J."/>
            <person name="Mounaud S."/>
            <person name="Pasculle A.W."/>
            <person name="Nierman W.C."/>
            <person name="Driscoll E."/>
            <person name="Cumbie R."/>
            <person name="Clancy C.J."/>
            <person name="Dupont C.L."/>
        </authorList>
    </citation>
    <scope>NUCLEOTIDE SEQUENCE</scope>
    <source>
        <strain evidence="4">GL11</strain>
    </source>
</reference>
<dbReference type="Pfam" id="PF02179">
    <property type="entry name" value="BAG"/>
    <property type="match status" value="1"/>
</dbReference>
<feature type="compositionally biased region" description="Acidic residues" evidence="2">
    <location>
        <begin position="404"/>
        <end position="415"/>
    </location>
</feature>
<organism evidence="4 5">
    <name type="scientific">Rhizopus oryzae</name>
    <name type="common">Mucormycosis agent</name>
    <name type="synonym">Rhizopus arrhizus var. delemar</name>
    <dbReference type="NCBI Taxonomy" id="64495"/>
    <lineage>
        <taxon>Eukaryota</taxon>
        <taxon>Fungi</taxon>
        <taxon>Fungi incertae sedis</taxon>
        <taxon>Mucoromycota</taxon>
        <taxon>Mucoromycotina</taxon>
        <taxon>Mucoromycetes</taxon>
        <taxon>Mucorales</taxon>
        <taxon>Mucorineae</taxon>
        <taxon>Rhizopodaceae</taxon>
        <taxon>Rhizopus</taxon>
    </lineage>
</organism>
<comment type="caution">
    <text evidence="4">The sequence shown here is derived from an EMBL/GenBank/DDBJ whole genome shotgun (WGS) entry which is preliminary data.</text>
</comment>
<dbReference type="SUPFAM" id="SSF63491">
    <property type="entry name" value="BAG domain"/>
    <property type="match status" value="1"/>
</dbReference>
<keyword evidence="1" id="KW-0175">Coiled coil</keyword>
<gene>
    <name evidence="4" type="ORF">G6F64_008071</name>
</gene>
<dbReference type="Proteomes" id="UP000716291">
    <property type="component" value="Unassembled WGS sequence"/>
</dbReference>
<feature type="coiled-coil region" evidence="1">
    <location>
        <begin position="63"/>
        <end position="90"/>
    </location>
</feature>
<accession>A0A9P7BQC6</accession>
<evidence type="ECO:0000259" key="3">
    <source>
        <dbReference type="PROSITE" id="PS51035"/>
    </source>
</evidence>
<protein>
    <recommendedName>
        <fullName evidence="3">BAG domain-containing protein</fullName>
    </recommendedName>
</protein>
<dbReference type="Gene3D" id="1.20.58.120">
    <property type="entry name" value="BAG domain"/>
    <property type="match status" value="1"/>
</dbReference>
<feature type="domain" description="BAG" evidence="3">
    <location>
        <begin position="350"/>
        <end position="391"/>
    </location>
</feature>
<dbReference type="GO" id="GO:0051087">
    <property type="term" value="F:protein-folding chaperone binding"/>
    <property type="evidence" value="ECO:0007669"/>
    <property type="project" value="InterPro"/>
</dbReference>
<proteinExistence type="predicted"/>
<dbReference type="PROSITE" id="PS51035">
    <property type="entry name" value="BAG"/>
    <property type="match status" value="1"/>
</dbReference>
<evidence type="ECO:0000313" key="5">
    <source>
        <dbReference type="Proteomes" id="UP000716291"/>
    </source>
</evidence>
<dbReference type="EMBL" id="JAANQT010001274">
    <property type="protein sequence ID" value="KAG1305822.1"/>
    <property type="molecule type" value="Genomic_DNA"/>
</dbReference>
<evidence type="ECO:0000256" key="2">
    <source>
        <dbReference type="SAM" id="MobiDB-lite"/>
    </source>
</evidence>
<sequence>MYFNPVYIRPTANHMHNYSSLCLDDYTQLHHLLQQAQFEKEAAMYEEQQRRRIQRALFNLEVLTELQRRREQEERAIRAYYERKERERKERERQEWLRRQQYLAALQEDFFNHRPTTYSKYHEDPFTHQQMTFATVPQGYEDDDEEDEDRSEQLADLVKLIFGAQSEQAKHENEPQNEEVEDEEVEDEDKDEDEEFEYEEHEEKERASILKPSDAPTNDDYMDIQETHQEQENIETPMNTTMVDIDESMDEDLPSLVEHPTEDIKSLVNELLETPENNEASVFPEENPVKLAKYEALGRIEQELKDIRQKHEHILHNTLDFPVSDGRLSSPDSLVATTANNRQFLGYEDEIMKILLKLDTIESDGDEDIRIERKNLVKQAEMMLETLDEYRQREWERVSSGSSSEDEFIDIEPLL</sequence>
<evidence type="ECO:0000313" key="4">
    <source>
        <dbReference type="EMBL" id="KAG1305822.1"/>
    </source>
</evidence>
<dbReference type="AlphaFoldDB" id="A0A9P7BQC6"/>